<dbReference type="Proteomes" id="UP001060919">
    <property type="component" value="Chromosome"/>
</dbReference>
<name>A0A916DVY3_9BACT</name>
<evidence type="ECO:0008006" key="5">
    <source>
        <dbReference type="Google" id="ProtNLM"/>
    </source>
</evidence>
<protein>
    <recommendedName>
        <fullName evidence="5">DUF4148 domain-containing protein</fullName>
    </recommendedName>
</protein>
<feature type="compositionally biased region" description="Basic and acidic residues" evidence="1">
    <location>
        <begin position="71"/>
        <end position="84"/>
    </location>
</feature>
<evidence type="ECO:0000256" key="2">
    <source>
        <dbReference type="SAM" id="SignalP"/>
    </source>
</evidence>
<feature type="signal peptide" evidence="2">
    <location>
        <begin position="1"/>
        <end position="22"/>
    </location>
</feature>
<feature type="compositionally biased region" description="Polar residues" evidence="1">
    <location>
        <begin position="57"/>
        <end position="68"/>
    </location>
</feature>
<dbReference type="AlphaFoldDB" id="A0A916DVY3"/>
<evidence type="ECO:0000256" key="1">
    <source>
        <dbReference type="SAM" id="MobiDB-lite"/>
    </source>
</evidence>
<feature type="compositionally biased region" description="Basic residues" evidence="1">
    <location>
        <begin position="97"/>
        <end position="106"/>
    </location>
</feature>
<evidence type="ECO:0000313" key="4">
    <source>
        <dbReference type="Proteomes" id="UP001060919"/>
    </source>
</evidence>
<feature type="region of interest" description="Disordered" evidence="1">
    <location>
        <begin position="45"/>
        <end position="106"/>
    </location>
</feature>
<dbReference type="EMBL" id="AP026867">
    <property type="protein sequence ID" value="BDS14080.1"/>
    <property type="molecule type" value="Genomic_DNA"/>
</dbReference>
<evidence type="ECO:0000313" key="3">
    <source>
        <dbReference type="EMBL" id="BDS14080.1"/>
    </source>
</evidence>
<gene>
    <name evidence="3" type="ORF">AsAng_0048460</name>
</gene>
<proteinExistence type="predicted"/>
<feature type="chain" id="PRO_5037340526" description="DUF4148 domain-containing protein" evidence="2">
    <location>
        <begin position="23"/>
        <end position="106"/>
    </location>
</feature>
<keyword evidence="2" id="KW-0732">Signal</keyword>
<keyword evidence="4" id="KW-1185">Reference proteome</keyword>
<reference evidence="3" key="1">
    <citation type="submission" date="2022-09" db="EMBL/GenBank/DDBJ databases">
        <title>Aureispira anguillicida sp. nov., isolated from Leptocephalus of Japanese eel Anguilla japonica.</title>
        <authorList>
            <person name="Yuasa K."/>
            <person name="Mekata T."/>
            <person name="Ikunari K."/>
        </authorList>
    </citation>
    <scope>NUCLEOTIDE SEQUENCE</scope>
    <source>
        <strain evidence="3">EL160426</strain>
    </source>
</reference>
<dbReference type="RefSeq" id="WP_264789314.1">
    <property type="nucleotide sequence ID" value="NZ_AP026867.1"/>
</dbReference>
<sequence>MKIKNFLLTLIAITAFAFNADAQTTKKEVTKKQVNQNARIHQGVRSGELTKRETKQLKAQQRDINQTKRAAKADGKVTAKERATIKHKQTKASANIARKKNNNKSR</sequence>
<accession>A0A916DVY3</accession>
<organism evidence="3 4">
    <name type="scientific">Aureispira anguillae</name>
    <dbReference type="NCBI Taxonomy" id="2864201"/>
    <lineage>
        <taxon>Bacteria</taxon>
        <taxon>Pseudomonadati</taxon>
        <taxon>Bacteroidota</taxon>
        <taxon>Saprospiria</taxon>
        <taxon>Saprospirales</taxon>
        <taxon>Saprospiraceae</taxon>
        <taxon>Aureispira</taxon>
    </lineage>
</organism>
<dbReference type="KEGG" id="aup:AsAng_0048460"/>